<feature type="region of interest" description="Disordered" evidence="10">
    <location>
        <begin position="97"/>
        <end position="127"/>
    </location>
</feature>
<keyword evidence="3" id="KW-0677">Repeat</keyword>
<feature type="compositionally biased region" description="Pro residues" evidence="10">
    <location>
        <begin position="109"/>
        <end position="120"/>
    </location>
</feature>
<keyword evidence="7" id="KW-0804">Transcription</keyword>
<evidence type="ECO:0000256" key="2">
    <source>
        <dbReference type="ARBA" id="ARBA00022723"/>
    </source>
</evidence>
<evidence type="ECO:0000256" key="8">
    <source>
        <dbReference type="ARBA" id="ARBA00023242"/>
    </source>
</evidence>
<feature type="domain" description="C2H2-type" evidence="11">
    <location>
        <begin position="266"/>
        <end position="293"/>
    </location>
</feature>
<feature type="region of interest" description="Disordered" evidence="10">
    <location>
        <begin position="1"/>
        <end position="80"/>
    </location>
</feature>
<dbReference type="PROSITE" id="PS00028">
    <property type="entry name" value="ZINC_FINGER_C2H2_1"/>
    <property type="match status" value="2"/>
</dbReference>
<proteinExistence type="predicted"/>
<reference evidence="13" key="1">
    <citation type="submission" date="2024-06" db="EMBL/GenBank/DDBJ databases">
        <authorList>
            <person name="Ryan C."/>
        </authorList>
    </citation>
    <scope>NUCLEOTIDE SEQUENCE [LARGE SCALE GENOMIC DNA]</scope>
</reference>
<dbReference type="PROSITE" id="PS50157">
    <property type="entry name" value="ZINC_FINGER_C2H2_2"/>
    <property type="match status" value="2"/>
</dbReference>
<keyword evidence="2" id="KW-0479">Metal-binding</keyword>
<dbReference type="GO" id="GO:0005634">
    <property type="term" value="C:nucleus"/>
    <property type="evidence" value="ECO:0007669"/>
    <property type="project" value="UniProtKB-SubCell"/>
</dbReference>
<feature type="domain" description="C2H2-type" evidence="11">
    <location>
        <begin position="159"/>
        <end position="186"/>
    </location>
</feature>
<protein>
    <recommendedName>
        <fullName evidence="11">C2H2-type domain-containing protein</fullName>
    </recommendedName>
</protein>
<gene>
    <name evidence="12" type="ORF">URODEC1_LOCUS48569</name>
</gene>
<evidence type="ECO:0000256" key="1">
    <source>
        <dbReference type="ARBA" id="ARBA00004123"/>
    </source>
</evidence>
<evidence type="ECO:0000313" key="13">
    <source>
        <dbReference type="Proteomes" id="UP001497457"/>
    </source>
</evidence>
<feature type="compositionally biased region" description="Low complexity" evidence="10">
    <location>
        <begin position="61"/>
        <end position="75"/>
    </location>
</feature>
<evidence type="ECO:0000259" key="11">
    <source>
        <dbReference type="PROSITE" id="PS50157"/>
    </source>
</evidence>
<organism evidence="12 13">
    <name type="scientific">Urochloa decumbens</name>
    <dbReference type="NCBI Taxonomy" id="240449"/>
    <lineage>
        <taxon>Eukaryota</taxon>
        <taxon>Viridiplantae</taxon>
        <taxon>Streptophyta</taxon>
        <taxon>Embryophyta</taxon>
        <taxon>Tracheophyta</taxon>
        <taxon>Spermatophyta</taxon>
        <taxon>Magnoliopsida</taxon>
        <taxon>Liliopsida</taxon>
        <taxon>Poales</taxon>
        <taxon>Poaceae</taxon>
        <taxon>PACMAD clade</taxon>
        <taxon>Panicoideae</taxon>
        <taxon>Panicodae</taxon>
        <taxon>Paniceae</taxon>
        <taxon>Melinidinae</taxon>
        <taxon>Urochloa</taxon>
    </lineage>
</organism>
<keyword evidence="5" id="KW-0862">Zinc</keyword>
<dbReference type="Proteomes" id="UP001497457">
    <property type="component" value="Chromosome 2b"/>
</dbReference>
<reference evidence="12 13" key="2">
    <citation type="submission" date="2024-10" db="EMBL/GenBank/DDBJ databases">
        <authorList>
            <person name="Ryan C."/>
        </authorList>
    </citation>
    <scope>NUCLEOTIDE SEQUENCE [LARGE SCALE GENOMIC DNA]</scope>
</reference>
<keyword evidence="6" id="KW-0805">Transcription regulation</keyword>
<dbReference type="GO" id="GO:0008270">
    <property type="term" value="F:zinc ion binding"/>
    <property type="evidence" value="ECO:0007669"/>
    <property type="project" value="UniProtKB-KW"/>
</dbReference>
<name>A0ABC9A0N5_9POAL</name>
<keyword evidence="8" id="KW-0539">Nucleus</keyword>
<dbReference type="EMBL" id="OZ075112">
    <property type="protein sequence ID" value="CAL4967734.1"/>
    <property type="molecule type" value="Genomic_DNA"/>
</dbReference>
<comment type="subcellular location">
    <subcellularLocation>
        <location evidence="1">Nucleus</location>
    </subcellularLocation>
</comment>
<feature type="compositionally biased region" description="Basic and acidic residues" evidence="10">
    <location>
        <begin position="24"/>
        <end position="34"/>
    </location>
</feature>
<dbReference type="Pfam" id="PF13912">
    <property type="entry name" value="zf-C2H2_6"/>
    <property type="match status" value="2"/>
</dbReference>
<accession>A0ABC9A0N5</accession>
<evidence type="ECO:0000256" key="9">
    <source>
        <dbReference type="PROSITE-ProRule" id="PRU00042"/>
    </source>
</evidence>
<sequence length="367" mass="37482">MHASEMVEVSKPPPALAAMPTSSTEEHSAGELDRLQQPPLAAAAAVVKRKRTKRPRHHHPAAAASASSASSSESTTTEEEDMAHCLILLAQGAGAAAGGHHAAVDSKPSPSPAPHQPQPTPAAAIAAPMPAVRSERYTSRKYTEAAATADGVRAGFYVYECKTCNKCFPTFQALGGHRASHKKPRLAAADDEIASNVITAAAAANVIKQQKPPAPIASPVPATLLRPHHQIADAAVFPDVTTALSLNSGGVAMSGAAMSTAKLRVHECSICGAEFASGQALGGHMRRHRPLNAPVAAAGTTKKEAGSACINLELDLNLPAPSEEEAAVSLPAAAAAPPAVVLGLGQFSDGNKAGLVLTASALVDCHY</sequence>
<keyword evidence="13" id="KW-1185">Reference proteome</keyword>
<evidence type="ECO:0000313" key="12">
    <source>
        <dbReference type="EMBL" id="CAL4967734.1"/>
    </source>
</evidence>
<dbReference type="SMART" id="SM00355">
    <property type="entry name" value="ZnF_C2H2"/>
    <property type="match status" value="2"/>
</dbReference>
<evidence type="ECO:0000256" key="6">
    <source>
        <dbReference type="ARBA" id="ARBA00023015"/>
    </source>
</evidence>
<evidence type="ECO:0000256" key="10">
    <source>
        <dbReference type="SAM" id="MobiDB-lite"/>
    </source>
</evidence>
<feature type="compositionally biased region" description="Basic residues" evidence="10">
    <location>
        <begin position="47"/>
        <end position="60"/>
    </location>
</feature>
<evidence type="ECO:0000256" key="3">
    <source>
        <dbReference type="ARBA" id="ARBA00022737"/>
    </source>
</evidence>
<dbReference type="PANTHER" id="PTHR26374:SF466">
    <property type="entry name" value="OS09G0122000 PROTEIN"/>
    <property type="match status" value="1"/>
</dbReference>
<evidence type="ECO:0000256" key="7">
    <source>
        <dbReference type="ARBA" id="ARBA00023163"/>
    </source>
</evidence>
<dbReference type="AlphaFoldDB" id="A0ABC9A0N5"/>
<evidence type="ECO:0000256" key="5">
    <source>
        <dbReference type="ARBA" id="ARBA00022833"/>
    </source>
</evidence>
<keyword evidence="4 9" id="KW-0863">Zinc-finger</keyword>
<dbReference type="InterPro" id="IPR013087">
    <property type="entry name" value="Znf_C2H2_type"/>
</dbReference>
<evidence type="ECO:0000256" key="4">
    <source>
        <dbReference type="ARBA" id="ARBA00022771"/>
    </source>
</evidence>
<dbReference type="SUPFAM" id="SSF57667">
    <property type="entry name" value="beta-beta-alpha zinc fingers"/>
    <property type="match status" value="1"/>
</dbReference>
<dbReference type="InterPro" id="IPR036236">
    <property type="entry name" value="Znf_C2H2_sf"/>
</dbReference>
<dbReference type="PANTHER" id="PTHR26374">
    <property type="entry name" value="ZINC FINGER PROTEIN ZAT5"/>
    <property type="match status" value="1"/>
</dbReference>